<dbReference type="InterPro" id="IPR036291">
    <property type="entry name" value="NAD(P)-bd_dom_sf"/>
</dbReference>
<evidence type="ECO:0000313" key="6">
    <source>
        <dbReference type="EMBL" id="ELY96346.1"/>
    </source>
</evidence>
<dbReference type="Gene3D" id="3.40.50.720">
    <property type="entry name" value="NAD(P)-binding Rossmann-like Domain"/>
    <property type="match status" value="2"/>
</dbReference>
<keyword evidence="7" id="KW-1185">Reference proteome</keyword>
<feature type="domain" description="D-isomer specific 2-hydroxyacid dehydrogenase NAD-binding" evidence="5">
    <location>
        <begin position="113"/>
        <end position="287"/>
    </location>
</feature>
<gene>
    <name evidence="6" type="ORF">C484_01490</name>
</gene>
<dbReference type="Proteomes" id="UP000011648">
    <property type="component" value="Unassembled WGS sequence"/>
</dbReference>
<dbReference type="PANTHER" id="PTHR43333:SF1">
    <property type="entry name" value="D-ISOMER SPECIFIC 2-HYDROXYACID DEHYDROGENASE NAD-BINDING DOMAIN-CONTAINING PROTEIN"/>
    <property type="match status" value="1"/>
</dbReference>
<dbReference type="GO" id="GO:0051287">
    <property type="term" value="F:NAD binding"/>
    <property type="evidence" value="ECO:0007669"/>
    <property type="project" value="InterPro"/>
</dbReference>
<dbReference type="STRING" id="1230458.C484_01490"/>
<proteinExistence type="inferred from homology"/>
<accession>M0AD76</accession>
<dbReference type="PANTHER" id="PTHR43333">
    <property type="entry name" value="2-HACID_DH_C DOMAIN-CONTAINING PROTEIN"/>
    <property type="match status" value="1"/>
</dbReference>
<dbReference type="GO" id="GO:0016616">
    <property type="term" value="F:oxidoreductase activity, acting on the CH-OH group of donors, NAD or NADP as acceptor"/>
    <property type="evidence" value="ECO:0007669"/>
    <property type="project" value="InterPro"/>
</dbReference>
<dbReference type="PATRIC" id="fig|1230458.4.peg.286"/>
<organism evidence="6 7">
    <name type="scientific">Natrialba taiwanensis DSM 12281</name>
    <dbReference type="NCBI Taxonomy" id="1230458"/>
    <lineage>
        <taxon>Archaea</taxon>
        <taxon>Methanobacteriati</taxon>
        <taxon>Methanobacteriota</taxon>
        <taxon>Stenosarchaea group</taxon>
        <taxon>Halobacteria</taxon>
        <taxon>Halobacteriales</taxon>
        <taxon>Natrialbaceae</taxon>
        <taxon>Natrialba</taxon>
    </lineage>
</organism>
<dbReference type="Pfam" id="PF02826">
    <property type="entry name" value="2-Hacid_dh_C"/>
    <property type="match status" value="1"/>
</dbReference>
<dbReference type="SUPFAM" id="SSF52283">
    <property type="entry name" value="Formate/glycerate dehydrogenase catalytic domain-like"/>
    <property type="match status" value="1"/>
</dbReference>
<sequence length="321" mass="35468">MAETATTLVMHEAPHQGSVDELAAAVHDRNPEIPLTKAYSYEESKRALQDEDTEIVITRALPDELLAEAASIRWIQALSAGVDHYDIERLRDRNIRLTNASGVHANPAAEQVFGYMLQFERNLRQGFRQQARREWRHFGGGELAEGTLGVVGVGEIGSRIAELGSAFEMTTLGLRQSPDRGHDAIDEMFGPDELHALLARSDYVALACPLTDGTRNLLSAREFESMPQHGVVLNVARGEVIDEPALISALQKGRIGGAALDVQRREPLPADSPLWDLSNVIITPHMAGSTPNYLDRCADIFVSNYDRYVRGETDEFENQIV</sequence>
<evidence type="ECO:0000259" key="5">
    <source>
        <dbReference type="Pfam" id="PF02826"/>
    </source>
</evidence>
<reference evidence="6 7" key="1">
    <citation type="journal article" date="2014" name="PLoS Genet.">
        <title>Phylogenetically driven sequencing of extremely halophilic archaea reveals strategies for static and dynamic osmo-response.</title>
        <authorList>
            <person name="Becker E.A."/>
            <person name="Seitzer P.M."/>
            <person name="Tritt A."/>
            <person name="Larsen D."/>
            <person name="Krusor M."/>
            <person name="Yao A.I."/>
            <person name="Wu D."/>
            <person name="Madern D."/>
            <person name="Eisen J.A."/>
            <person name="Darling A.E."/>
            <person name="Facciotti M.T."/>
        </authorList>
    </citation>
    <scope>NUCLEOTIDE SEQUENCE [LARGE SCALE GENOMIC DNA]</scope>
    <source>
        <strain evidence="6 7">DSM 12281</strain>
    </source>
</reference>
<evidence type="ECO:0000259" key="4">
    <source>
        <dbReference type="Pfam" id="PF00389"/>
    </source>
</evidence>
<dbReference type="AlphaFoldDB" id="M0AD76"/>
<dbReference type="RefSeq" id="WP_006824206.1">
    <property type="nucleotide sequence ID" value="NZ_AOIL01000009.1"/>
</dbReference>
<dbReference type="OrthoDB" id="168224at2157"/>
<comment type="caution">
    <text evidence="6">The sequence shown here is derived from an EMBL/GenBank/DDBJ whole genome shotgun (WGS) entry which is preliminary data.</text>
</comment>
<comment type="similarity">
    <text evidence="3">Belongs to the D-isomer specific 2-hydroxyacid dehydrogenase family.</text>
</comment>
<evidence type="ECO:0000256" key="2">
    <source>
        <dbReference type="ARBA" id="ARBA00023027"/>
    </source>
</evidence>
<dbReference type="EMBL" id="AOIL01000009">
    <property type="protein sequence ID" value="ELY96346.1"/>
    <property type="molecule type" value="Genomic_DNA"/>
</dbReference>
<evidence type="ECO:0000256" key="3">
    <source>
        <dbReference type="RuleBase" id="RU003719"/>
    </source>
</evidence>
<dbReference type="InterPro" id="IPR006139">
    <property type="entry name" value="D-isomer_2_OHA_DH_cat_dom"/>
</dbReference>
<protein>
    <submittedName>
        <fullName evidence="6">D-isomer specific 2-hydroxyacid dehydrogenase NAD-binding protein</fullName>
    </submittedName>
</protein>
<dbReference type="SUPFAM" id="SSF51735">
    <property type="entry name" value="NAD(P)-binding Rossmann-fold domains"/>
    <property type="match status" value="1"/>
</dbReference>
<evidence type="ECO:0000256" key="1">
    <source>
        <dbReference type="ARBA" id="ARBA00023002"/>
    </source>
</evidence>
<dbReference type="CDD" id="cd05300">
    <property type="entry name" value="2-Hacid_dh_1"/>
    <property type="match status" value="1"/>
</dbReference>
<dbReference type="InterPro" id="IPR006140">
    <property type="entry name" value="D-isomer_DH_NAD-bd"/>
</dbReference>
<feature type="domain" description="D-isomer specific 2-hydroxyacid dehydrogenase catalytic" evidence="4">
    <location>
        <begin position="24"/>
        <end position="314"/>
    </location>
</feature>
<dbReference type="Pfam" id="PF00389">
    <property type="entry name" value="2-Hacid_dh"/>
    <property type="match status" value="1"/>
</dbReference>
<keyword evidence="1 3" id="KW-0560">Oxidoreductase</keyword>
<keyword evidence="2" id="KW-0520">NAD</keyword>
<name>M0AD76_9EURY</name>
<evidence type="ECO:0000313" key="7">
    <source>
        <dbReference type="Proteomes" id="UP000011648"/>
    </source>
</evidence>